<dbReference type="InterPro" id="IPR029058">
    <property type="entry name" value="AB_hydrolase_fold"/>
</dbReference>
<feature type="signal peptide" evidence="1">
    <location>
        <begin position="1"/>
        <end position="33"/>
    </location>
</feature>
<dbReference type="PANTHER" id="PTHR34853">
    <property type="match status" value="1"/>
</dbReference>
<dbReference type="InterPro" id="IPR005152">
    <property type="entry name" value="Lipase_secreted"/>
</dbReference>
<evidence type="ECO:0000313" key="3">
    <source>
        <dbReference type="Proteomes" id="UP000254869"/>
    </source>
</evidence>
<sequence length="470" mass="49300">MLGKASRPAFLAFTVVATLLLGLTTTLSATATAAPPLPQNDSFYTDPPGYENAEPGTILRSRPVRIAALNLLPVRVQAWQLLYRTTDFDNKPYTSVTTVMIPEGATGPRPLLSYQTAVDAIAGMCRASYQLQQSAPIDLTDPAGPITSGNPAAEILLAATGLAKGWAVAIPDQGGRENRFATPREPGYVVLDGVRAAERFAPLGLAGESTPVSLWGYSGGGIATAWTAEMQPEYAPELNIVGAAIGAPVADLKAGLLAANGGLLGGLIPIAVAAIAKDSPEFRAVLERSVTPEGLALIDHAADRCTTQAVLDTSLYELVHHLSLPDFTHYVRVPFAELLADPVVARTVEERTLGRRTPTAPVYLYNSVSDEISTITGADGLADAYCTHGASITYRRDLFPPLISPHGNFAVLGAPDALAWLTDRMNGQPAQQGCDYRTPPSTLLDAGALNNLGFGAGAVLTTLLGLPVGR</sequence>
<proteinExistence type="predicted"/>
<dbReference type="SUPFAM" id="SSF53474">
    <property type="entry name" value="alpha/beta-Hydrolases"/>
    <property type="match status" value="1"/>
</dbReference>
<dbReference type="GO" id="GO:0004806">
    <property type="term" value="F:triacylglycerol lipase activity"/>
    <property type="evidence" value="ECO:0007669"/>
    <property type="project" value="InterPro"/>
</dbReference>
<comment type="caution">
    <text evidence="2">The sequence shown here is derived from an EMBL/GenBank/DDBJ whole genome shotgun (WGS) entry which is preliminary data.</text>
</comment>
<protein>
    <submittedName>
        <fullName evidence="2">Secretory lipase</fullName>
    </submittedName>
</protein>
<keyword evidence="1" id="KW-0732">Signal</keyword>
<keyword evidence="3" id="KW-1185">Reference proteome</keyword>
<dbReference type="Pfam" id="PF03583">
    <property type="entry name" value="LIP"/>
    <property type="match status" value="1"/>
</dbReference>
<dbReference type="GO" id="GO:0016042">
    <property type="term" value="P:lipid catabolic process"/>
    <property type="evidence" value="ECO:0007669"/>
    <property type="project" value="InterPro"/>
</dbReference>
<dbReference type="Gene3D" id="1.10.260.130">
    <property type="match status" value="1"/>
</dbReference>
<name>A0A370I7Z7_9NOCA</name>
<dbReference type="Gene3D" id="3.40.50.1820">
    <property type="entry name" value="alpha/beta hydrolase"/>
    <property type="match status" value="1"/>
</dbReference>
<reference evidence="2 3" key="1">
    <citation type="submission" date="2018-07" db="EMBL/GenBank/DDBJ databases">
        <title>Genomic Encyclopedia of Type Strains, Phase IV (KMG-IV): sequencing the most valuable type-strain genomes for metagenomic binning, comparative biology and taxonomic classification.</title>
        <authorList>
            <person name="Goeker M."/>
        </authorList>
    </citation>
    <scope>NUCLEOTIDE SEQUENCE [LARGE SCALE GENOMIC DNA]</scope>
    <source>
        <strain evidence="2 3">DSM 44290</strain>
    </source>
</reference>
<accession>A0A370I7Z7</accession>
<dbReference type="STRING" id="1210086.GCA_001613105_01788"/>
<gene>
    <name evidence="2" type="ORF">DFR76_104592</name>
</gene>
<dbReference type="Proteomes" id="UP000254869">
    <property type="component" value="Unassembled WGS sequence"/>
</dbReference>
<dbReference type="AlphaFoldDB" id="A0A370I7Z7"/>
<evidence type="ECO:0000256" key="1">
    <source>
        <dbReference type="SAM" id="SignalP"/>
    </source>
</evidence>
<dbReference type="EMBL" id="QQBC01000004">
    <property type="protein sequence ID" value="RDI66839.1"/>
    <property type="molecule type" value="Genomic_DNA"/>
</dbReference>
<dbReference type="PIRSF" id="PIRSF029171">
    <property type="entry name" value="Esterase_LipA"/>
    <property type="match status" value="1"/>
</dbReference>
<feature type="chain" id="PRO_5016959553" evidence="1">
    <location>
        <begin position="34"/>
        <end position="470"/>
    </location>
</feature>
<organism evidence="2 3">
    <name type="scientific">Nocardia pseudobrasiliensis</name>
    <dbReference type="NCBI Taxonomy" id="45979"/>
    <lineage>
        <taxon>Bacteria</taxon>
        <taxon>Bacillati</taxon>
        <taxon>Actinomycetota</taxon>
        <taxon>Actinomycetes</taxon>
        <taxon>Mycobacteriales</taxon>
        <taxon>Nocardiaceae</taxon>
        <taxon>Nocardia</taxon>
    </lineage>
</organism>
<evidence type="ECO:0000313" key="2">
    <source>
        <dbReference type="EMBL" id="RDI66839.1"/>
    </source>
</evidence>
<dbReference type="PANTHER" id="PTHR34853:SF1">
    <property type="entry name" value="LIPASE 5"/>
    <property type="match status" value="1"/>
</dbReference>